<dbReference type="Gene3D" id="2.120.10.30">
    <property type="entry name" value="TolB, C-terminal domain"/>
    <property type="match status" value="1"/>
</dbReference>
<dbReference type="InterPro" id="IPR011041">
    <property type="entry name" value="Quinoprot_gluc/sorb_DH_b-prop"/>
</dbReference>
<dbReference type="PROSITE" id="PS51257">
    <property type="entry name" value="PROKAR_LIPOPROTEIN"/>
    <property type="match status" value="1"/>
</dbReference>
<feature type="chain" id="PRO_5047440502" evidence="2">
    <location>
        <begin position="29"/>
        <end position="392"/>
    </location>
</feature>
<feature type="region of interest" description="Disordered" evidence="1">
    <location>
        <begin position="29"/>
        <end position="58"/>
    </location>
</feature>
<dbReference type="EMBL" id="BOMI01000123">
    <property type="protein sequence ID" value="GID77579.1"/>
    <property type="molecule type" value="Genomic_DNA"/>
</dbReference>
<feature type="signal peptide" evidence="2">
    <location>
        <begin position="1"/>
        <end position="28"/>
    </location>
</feature>
<dbReference type="RefSeq" id="WP_239169193.1">
    <property type="nucleotide sequence ID" value="NZ_BAAABO010000043.1"/>
</dbReference>
<accession>A0ABQ3YC80</accession>
<dbReference type="PANTHER" id="PTHR19328:SF13">
    <property type="entry name" value="HIPL1 PROTEIN"/>
    <property type="match status" value="1"/>
</dbReference>
<organism evidence="4 5">
    <name type="scientific">Paractinoplanes deccanensis</name>
    <dbReference type="NCBI Taxonomy" id="113561"/>
    <lineage>
        <taxon>Bacteria</taxon>
        <taxon>Bacillati</taxon>
        <taxon>Actinomycetota</taxon>
        <taxon>Actinomycetes</taxon>
        <taxon>Micromonosporales</taxon>
        <taxon>Micromonosporaceae</taxon>
        <taxon>Paractinoplanes</taxon>
    </lineage>
</organism>
<proteinExistence type="predicted"/>
<name>A0ABQ3YC80_9ACTN</name>
<keyword evidence="2" id="KW-0732">Signal</keyword>
<keyword evidence="5" id="KW-1185">Reference proteome</keyword>
<dbReference type="InterPro" id="IPR011042">
    <property type="entry name" value="6-blade_b-propeller_TolB-like"/>
</dbReference>
<gene>
    <name evidence="4" type="ORF">Ade02nite_62200</name>
</gene>
<protein>
    <submittedName>
        <fullName evidence="4">Oxidoreductase</fullName>
    </submittedName>
</protein>
<reference evidence="4 5" key="1">
    <citation type="submission" date="2021-01" db="EMBL/GenBank/DDBJ databases">
        <title>Whole genome shotgun sequence of Actinoplanes deccanensis NBRC 13994.</title>
        <authorList>
            <person name="Komaki H."/>
            <person name="Tamura T."/>
        </authorList>
    </citation>
    <scope>NUCLEOTIDE SEQUENCE [LARGE SCALE GENOMIC DNA]</scope>
    <source>
        <strain evidence="4 5">NBRC 13994</strain>
    </source>
</reference>
<feature type="domain" description="Glucose/Sorbosone dehydrogenase" evidence="3">
    <location>
        <begin position="72"/>
        <end position="367"/>
    </location>
</feature>
<evidence type="ECO:0000313" key="4">
    <source>
        <dbReference type="EMBL" id="GID77579.1"/>
    </source>
</evidence>
<evidence type="ECO:0000313" key="5">
    <source>
        <dbReference type="Proteomes" id="UP000609879"/>
    </source>
</evidence>
<dbReference type="InterPro" id="IPR012938">
    <property type="entry name" value="Glc/Sorbosone_DH"/>
</dbReference>
<sequence length="392" mass="40311">MIVRSRRGRAGAAALVAVLALTAGCSFGPPDPDQQGAPPNLPKPSAAVPSGEAGEPEGGTQEVAITVLARALDVPWGMAFLPDGAALVTERDTGRILEIGPDSNADGLTITEAQRLAEVQASGDGGLLGIAVSPKYESDKTVYVYYSTAKDNRIGKLTLGGKLTPILTGIPRSVDANGGALAFGPDNFLYAGTGDGTSAGTLAQDPKSLGGKILRMTTAGKPAPGNPVATSLVWSSGHHNVQGITWDKTKRMYATETGQKKSGELNVIVKGKNYGWPKADGAATDPKLTNPMVSWPIAESSCSGVAALEQTVATACLAGKRVYLLSVTGNGTVLGTPQSVLTDEYGRLRGIVAAPDGSLWVSTSNREDDGNPATDDDRIIRLVFSDGGAGRS</sequence>
<evidence type="ECO:0000256" key="2">
    <source>
        <dbReference type="SAM" id="SignalP"/>
    </source>
</evidence>
<dbReference type="Pfam" id="PF07995">
    <property type="entry name" value="GSDH"/>
    <property type="match status" value="1"/>
</dbReference>
<comment type="caution">
    <text evidence="4">The sequence shown here is derived from an EMBL/GenBank/DDBJ whole genome shotgun (WGS) entry which is preliminary data.</text>
</comment>
<dbReference type="PANTHER" id="PTHR19328">
    <property type="entry name" value="HEDGEHOG-INTERACTING PROTEIN"/>
    <property type="match status" value="1"/>
</dbReference>
<dbReference type="SUPFAM" id="SSF50952">
    <property type="entry name" value="Soluble quinoprotein glucose dehydrogenase"/>
    <property type="match status" value="1"/>
</dbReference>
<evidence type="ECO:0000259" key="3">
    <source>
        <dbReference type="Pfam" id="PF07995"/>
    </source>
</evidence>
<dbReference type="Proteomes" id="UP000609879">
    <property type="component" value="Unassembled WGS sequence"/>
</dbReference>
<evidence type="ECO:0000256" key="1">
    <source>
        <dbReference type="SAM" id="MobiDB-lite"/>
    </source>
</evidence>